<dbReference type="EMBL" id="JACDUM010000003">
    <property type="protein sequence ID" value="MBA2860722.1"/>
    <property type="molecule type" value="Genomic_DNA"/>
</dbReference>
<dbReference type="Gene3D" id="2.160.20.10">
    <property type="entry name" value="Single-stranded right-handed beta-helix, Pectin lyase-like"/>
    <property type="match status" value="1"/>
</dbReference>
<dbReference type="InterPro" id="IPR006626">
    <property type="entry name" value="PbH1"/>
</dbReference>
<dbReference type="InterPro" id="IPR011050">
    <property type="entry name" value="Pectin_lyase_fold/virulence"/>
</dbReference>
<dbReference type="Pfam" id="PF05048">
    <property type="entry name" value="NosD"/>
    <property type="match status" value="2"/>
</dbReference>
<evidence type="ECO:0000313" key="2">
    <source>
        <dbReference type="EMBL" id="MBA2860722.1"/>
    </source>
</evidence>
<organism evidence="2 3">
    <name type="scientific">Methanococcus maripaludis</name>
    <name type="common">Methanococcus deltae</name>
    <dbReference type="NCBI Taxonomy" id="39152"/>
    <lineage>
        <taxon>Archaea</taxon>
        <taxon>Methanobacteriati</taxon>
        <taxon>Methanobacteriota</taxon>
        <taxon>Methanomada group</taxon>
        <taxon>Methanococci</taxon>
        <taxon>Methanococcales</taxon>
        <taxon>Methanococcaceae</taxon>
        <taxon>Methanococcus</taxon>
    </lineage>
</organism>
<dbReference type="SUPFAM" id="SSF51126">
    <property type="entry name" value="Pectin lyase-like"/>
    <property type="match status" value="3"/>
</dbReference>
<evidence type="ECO:0000259" key="1">
    <source>
        <dbReference type="Pfam" id="PF05048"/>
    </source>
</evidence>
<dbReference type="InterPro" id="IPR012334">
    <property type="entry name" value="Pectin_lyas_fold"/>
</dbReference>
<sequence length="1049" mass="114810">MDNLNIWLNGGIIITTLKKLVMLTILISFIGFVSAETVPIDYNINNSNYDTAKMISEPGIYNLTENITNLGGIEINSDNVTLNGQGYFLNVTSNNGIQASGHKNITITNVNLCVSGENASAINITGADIAILGNTITSNKGAGICINENSENITISANTITAGCNGIKIDGNNSVITGNTITNLLNYWGISIGANNCLVVNNAINSNYSINMDGYNLTVENNALTSGIHCYYVSIYSNTLSGNTINGKKLYFYKNMGNVGEIPSDAGQVILVNCTNAQISNINFNEKAIAISIADSTGVFVENCTLNPNIIYENYVSIYNSENCGFMGNTFKVSESSLVYGISALDVNNITISKNNFEGIAVPMYGLNFTNSRIFKNIFENVSISPLALENCSGTYVYLNNFINCSRNSIIDESITLNSPVNVSYNYNGTTYSTIAGNYWSDYNETNANVNEGIWSIPYIITDSVNDSYPLAKPFSTVDENGIIHITQDDVDSENGYVITKPGTYVLDENITNGGSILIDSSNVTFDGNGYFINNSESYAVYSNAENILDNLTVKNLITSGNIFIVASNSNLSSNTAYLILHYGNNSKIYSNIAEWDIDSHGNNNNISSNVIDPESRYDYDFIEIYGDNNTIINNTVDYEIYLIGNYSTTSSNKVNYKIYVEGDYNTISSNTVDDHISAEGDYITILDNIIQDHIWTWGQYTLISSNTVINASYEAIDPNGDTDYGIDAHATVFNNTVLSSKVGIWLDNYCEGYSNITQNTVYADDYPIIIGDNITGCNIYLNNFIYTGNSSNISGIIPNNTVNNSLVSPFEIEYKYNGNTYSNFLGNYWSDYNGTDSDGNGIGDTYYLYGCNYEGIYYEEYYDIDYLENDTAPLIDMWNGNEIGNYVAPTISSSGSSGTHYSSDLSYGIGSGAIKRAVSASNVVYGNEIDQGFALNLRENVQNGNNYQLSGNTIIVGGPEANGFANKYDSEFGISITNEYPGENKGVIQVQDIEVKDGNFVRTYQVIYIAGSDRFGTQAALEYFKTLEDLPEGPLMVEWTENGPVVVE</sequence>
<dbReference type="Proteomes" id="UP000568063">
    <property type="component" value="Unassembled WGS sequence"/>
</dbReference>
<name>A0A7J9PBW0_METMI</name>
<dbReference type="AlphaFoldDB" id="A0A7J9PBW0"/>
<dbReference type="InterPro" id="IPR007742">
    <property type="entry name" value="NosD_dom"/>
</dbReference>
<protein>
    <recommendedName>
        <fullName evidence="1">Periplasmic copper-binding protein NosD beta helix domain-containing protein</fullName>
    </recommendedName>
</protein>
<reference evidence="2 3" key="1">
    <citation type="submission" date="2020-07" db="EMBL/GenBank/DDBJ databases">
        <title>Genomic Encyclopedia of Type Strains, Phase IV (KMG-V): Genome sequencing to study the core and pangenomes of soil and plant-associated prokaryotes.</title>
        <authorList>
            <person name="Whitman W."/>
        </authorList>
    </citation>
    <scope>NUCLEOTIDE SEQUENCE [LARGE SCALE GENOMIC DNA]</scope>
    <source>
        <strain evidence="2 3">C9</strain>
    </source>
</reference>
<dbReference type="RefSeq" id="WP_181521930.1">
    <property type="nucleotide sequence ID" value="NZ_JACDUM010000003.1"/>
</dbReference>
<gene>
    <name evidence="2" type="ORF">HNP91_001553</name>
</gene>
<evidence type="ECO:0000313" key="3">
    <source>
        <dbReference type="Proteomes" id="UP000568063"/>
    </source>
</evidence>
<accession>A0A7J9PBW0</accession>
<dbReference type="SMART" id="SM00710">
    <property type="entry name" value="PbH1"/>
    <property type="match status" value="11"/>
</dbReference>
<feature type="domain" description="Periplasmic copper-binding protein NosD beta helix" evidence="1">
    <location>
        <begin position="239"/>
        <end position="444"/>
    </location>
</feature>
<feature type="domain" description="Periplasmic copper-binding protein NosD beta helix" evidence="1">
    <location>
        <begin position="700"/>
        <end position="835"/>
    </location>
</feature>
<proteinExistence type="predicted"/>
<comment type="caution">
    <text evidence="2">The sequence shown here is derived from an EMBL/GenBank/DDBJ whole genome shotgun (WGS) entry which is preliminary data.</text>
</comment>